<sequence>MIIDNWVKSYNEILGDKCDMKLVSSENITVCNFHIKESVELTRHEHEHEQITIVLEGTMEIKYGEVIRVLEKGDVCVIPGGVPHEANILKTPFKSLDIFNPARKDFIENISKYSKAE</sequence>
<proteinExistence type="predicted"/>
<dbReference type="PANTHER" id="PTHR40112:SF1">
    <property type="entry name" value="H2HPP ISOMERASE"/>
    <property type="match status" value="1"/>
</dbReference>
<dbReference type="Proteomes" id="UP000199659">
    <property type="component" value="Unassembled WGS sequence"/>
</dbReference>
<name>A0A1I6HSR0_9FIRM</name>
<evidence type="ECO:0000259" key="1">
    <source>
        <dbReference type="Pfam" id="PF07883"/>
    </source>
</evidence>
<dbReference type="RefSeq" id="WP_092558864.1">
    <property type="nucleotide sequence ID" value="NZ_FOYZ01000001.1"/>
</dbReference>
<dbReference type="AlphaFoldDB" id="A0A1I6HSR0"/>
<dbReference type="InterPro" id="IPR052535">
    <property type="entry name" value="Bacilysin_H2HPP_isomerase"/>
</dbReference>
<gene>
    <name evidence="2" type="ORF">SAMN05661086_00243</name>
</gene>
<dbReference type="Gene3D" id="2.60.120.10">
    <property type="entry name" value="Jelly Rolls"/>
    <property type="match status" value="1"/>
</dbReference>
<accession>A0A1I6HSR0</accession>
<reference evidence="2 3" key="1">
    <citation type="submission" date="2016-10" db="EMBL/GenBank/DDBJ databases">
        <authorList>
            <person name="de Groot N.N."/>
        </authorList>
    </citation>
    <scope>NUCLEOTIDE SEQUENCE [LARGE SCALE GENOMIC DNA]</scope>
    <source>
        <strain evidence="2 3">743A</strain>
    </source>
</reference>
<dbReference type="OrthoDB" id="9811153at2"/>
<dbReference type="PANTHER" id="PTHR40112">
    <property type="entry name" value="H2HPP ISOMERASE"/>
    <property type="match status" value="1"/>
</dbReference>
<dbReference type="InterPro" id="IPR013096">
    <property type="entry name" value="Cupin_2"/>
</dbReference>
<dbReference type="SUPFAM" id="SSF51182">
    <property type="entry name" value="RmlC-like cupins"/>
    <property type="match status" value="1"/>
</dbReference>
<organism evidence="2 3">
    <name type="scientific">Anaeromicropila populeti</name>
    <dbReference type="NCBI Taxonomy" id="37658"/>
    <lineage>
        <taxon>Bacteria</taxon>
        <taxon>Bacillati</taxon>
        <taxon>Bacillota</taxon>
        <taxon>Clostridia</taxon>
        <taxon>Lachnospirales</taxon>
        <taxon>Lachnospiraceae</taxon>
        <taxon>Anaeromicropila</taxon>
    </lineage>
</organism>
<keyword evidence="3" id="KW-1185">Reference proteome</keyword>
<evidence type="ECO:0000313" key="3">
    <source>
        <dbReference type="Proteomes" id="UP000199659"/>
    </source>
</evidence>
<protein>
    <submittedName>
        <fullName evidence="2">Cupin domain-containing protein</fullName>
    </submittedName>
</protein>
<dbReference type="EMBL" id="FOYZ01000001">
    <property type="protein sequence ID" value="SFR57437.1"/>
    <property type="molecule type" value="Genomic_DNA"/>
</dbReference>
<dbReference type="InterPro" id="IPR014710">
    <property type="entry name" value="RmlC-like_jellyroll"/>
</dbReference>
<dbReference type="InterPro" id="IPR011051">
    <property type="entry name" value="RmlC_Cupin_sf"/>
</dbReference>
<evidence type="ECO:0000313" key="2">
    <source>
        <dbReference type="EMBL" id="SFR57437.1"/>
    </source>
</evidence>
<dbReference type="Pfam" id="PF07883">
    <property type="entry name" value="Cupin_2"/>
    <property type="match status" value="1"/>
</dbReference>
<feature type="domain" description="Cupin type-2" evidence="1">
    <location>
        <begin position="40"/>
        <end position="98"/>
    </location>
</feature>
<dbReference type="STRING" id="37658.SAMN05661086_00243"/>